<evidence type="ECO:0000313" key="1">
    <source>
        <dbReference type="EMBL" id="MCG7977148.1"/>
    </source>
</evidence>
<dbReference type="Proteomes" id="UP000886674">
    <property type="component" value="Unassembled WGS sequence"/>
</dbReference>
<evidence type="ECO:0000313" key="2">
    <source>
        <dbReference type="Proteomes" id="UP000886674"/>
    </source>
</evidence>
<reference evidence="1" key="1">
    <citation type="journal article" date="2021" name="Proc. Natl. Acad. Sci. U.S.A.">
        <title>Global biogeography of chemosynthetic symbionts reveals both localized and globally distributed symbiont groups. .</title>
        <authorList>
            <person name="Osvatic J.T."/>
            <person name="Wilkins L.G.E."/>
            <person name="Leibrecht L."/>
            <person name="Leray M."/>
            <person name="Zauner S."/>
            <person name="Polzin J."/>
            <person name="Camacho Y."/>
            <person name="Gros O."/>
            <person name="van Gils J.A."/>
            <person name="Eisen J.A."/>
            <person name="Petersen J.M."/>
            <person name="Yuen B."/>
        </authorList>
    </citation>
    <scope>NUCLEOTIDE SEQUENCE</scope>
    <source>
        <strain evidence="1">MAGclacostrist055</strain>
    </source>
</reference>
<comment type="caution">
    <text evidence="1">The sequence shown here is derived from an EMBL/GenBank/DDBJ whole genome shotgun (WGS) entry which is preliminary data.</text>
</comment>
<proteinExistence type="predicted"/>
<accession>A0A9E4NH21</accession>
<name>A0A9E4NH21_9GAMM</name>
<organism evidence="1 2">
    <name type="scientific">Candidatus Thiodiazotropha taylori</name>
    <dbReference type="NCBI Taxonomy" id="2792791"/>
    <lineage>
        <taxon>Bacteria</taxon>
        <taxon>Pseudomonadati</taxon>
        <taxon>Pseudomonadota</taxon>
        <taxon>Gammaproteobacteria</taxon>
        <taxon>Chromatiales</taxon>
        <taxon>Sedimenticolaceae</taxon>
        <taxon>Candidatus Thiodiazotropha</taxon>
    </lineage>
</organism>
<dbReference type="EMBL" id="JAEPCR010000008">
    <property type="protein sequence ID" value="MCG7977148.1"/>
    <property type="molecule type" value="Genomic_DNA"/>
</dbReference>
<gene>
    <name evidence="1" type="ORF">JAY77_03230</name>
</gene>
<sequence>MEKTTQKILGQLFERISYTKKYYAYLTRQALQKASNYISDQAMKAAETKSDVIPIGKTGMTAEALTLVVGKSKLVGRVSFSIVDRSISLDLLQSFRNSIRSGVF</sequence>
<dbReference type="AlphaFoldDB" id="A0A9E4NH21"/>
<protein>
    <submittedName>
        <fullName evidence="1">Uncharacterized protein</fullName>
    </submittedName>
</protein>